<protein>
    <submittedName>
        <fullName evidence="1">Uncharacterized protein</fullName>
    </submittedName>
</protein>
<accession>A0A9E7KQV1</accession>
<sequence>MSRQSSCGETSRSNERNSAIAVSRWNAIRSSIFVSSSDQRPLSHLVSKKNPKLKAQKKWRVVGEAGLEMQIENATFPSDGSDYISSLVMASPKCMRALFHRVGAAGPLNQKSSGDYNLEETHQI</sequence>
<evidence type="ECO:0000313" key="1">
    <source>
        <dbReference type="EMBL" id="URE30443.1"/>
    </source>
</evidence>
<evidence type="ECO:0000313" key="2">
    <source>
        <dbReference type="Proteomes" id="UP001055439"/>
    </source>
</evidence>
<organism evidence="1 2">
    <name type="scientific">Musa troglodytarum</name>
    <name type="common">fe'i banana</name>
    <dbReference type="NCBI Taxonomy" id="320322"/>
    <lineage>
        <taxon>Eukaryota</taxon>
        <taxon>Viridiplantae</taxon>
        <taxon>Streptophyta</taxon>
        <taxon>Embryophyta</taxon>
        <taxon>Tracheophyta</taxon>
        <taxon>Spermatophyta</taxon>
        <taxon>Magnoliopsida</taxon>
        <taxon>Liliopsida</taxon>
        <taxon>Zingiberales</taxon>
        <taxon>Musaceae</taxon>
        <taxon>Musa</taxon>
    </lineage>
</organism>
<gene>
    <name evidence="1" type="ORF">MUK42_17123</name>
</gene>
<dbReference type="Proteomes" id="UP001055439">
    <property type="component" value="Chromosome 8"/>
</dbReference>
<proteinExistence type="predicted"/>
<name>A0A9E7KQV1_9LILI</name>
<dbReference type="EMBL" id="CP097510">
    <property type="protein sequence ID" value="URE30443.1"/>
    <property type="molecule type" value="Genomic_DNA"/>
</dbReference>
<keyword evidence="2" id="KW-1185">Reference proteome</keyword>
<reference evidence="1" key="1">
    <citation type="submission" date="2022-05" db="EMBL/GenBank/DDBJ databases">
        <title>The Musa troglodytarum L. genome provides insights into the mechanism of non-climacteric behaviour and enrichment of carotenoids.</title>
        <authorList>
            <person name="Wang J."/>
        </authorList>
    </citation>
    <scope>NUCLEOTIDE SEQUENCE</scope>
    <source>
        <tissue evidence="1">Leaf</tissue>
    </source>
</reference>
<dbReference type="AlphaFoldDB" id="A0A9E7KQV1"/>